<reference evidence="2 3" key="1">
    <citation type="submission" date="2019-05" db="EMBL/GenBank/DDBJ databases">
        <title>The compact genome of Giardia muris reveals important steps in the evolution of intestinal protozoan parasites.</title>
        <authorList>
            <person name="Xu F."/>
            <person name="Jimenez-Gonzalez A."/>
            <person name="Einarsson E."/>
            <person name="Astvaldsson A."/>
            <person name="Peirasmaki D."/>
            <person name="Eckmann L."/>
            <person name="Andersson J.O."/>
            <person name="Svard S.G."/>
            <person name="Jerlstrom-Hultqvist J."/>
        </authorList>
    </citation>
    <scope>NUCLEOTIDE SEQUENCE [LARGE SCALE GENOMIC DNA]</scope>
    <source>
        <strain evidence="2 3">Roberts-Thomson</strain>
    </source>
</reference>
<accession>A0A4Z1SKM5</accession>
<evidence type="ECO:0000313" key="2">
    <source>
        <dbReference type="EMBL" id="TNJ26186.1"/>
    </source>
</evidence>
<dbReference type="AlphaFoldDB" id="A0A4Z1SKM5"/>
<feature type="region of interest" description="Disordered" evidence="1">
    <location>
        <begin position="644"/>
        <end position="666"/>
    </location>
</feature>
<sequence length="717" mass="77910">MEPRTATRRLVRNARSRTTSMSEGTSEGDRSIGIGSSPLNDSEIPPRPASGTSLSTLIMQRKKSPPGQQPPGSALALMSSFSPIKREPTYLPAHESPQLATSMGPLPPWHADNRSGAVELVANHLDFRALVAPGQLIQHLEAQLVPPVVITRGTAPSPPEIILSNLEDSPRSLREPSYSLQAEQEYNRVVALSVNCPSVNSPDSVADKVELATFVDTLERTDTLLQSIKTPSTDPKTVVRASPIQKKIVDTSKEYLVNKISASEPNSTPAAPTVVAVMSPKPQKEVQDDRPLSILLHNAILRNKEKLKEASPPELLHSLVRRAEAVKGIYASSIEPPQTHRKQRLPTSPSPSTSSSTASSSSYYSSSSDDGDPTLDLLSRYPFFVTRYQQCGKCARAPAVSSNLPTTIDSQDGASFAQQTMPVTQTSRPTQMVSDSGTPYLGTRDSPLTGSMPSTISTVGQTTTLLTRPIQHPDSILLETSSKTTSPEVLPVRHLQRPEKELESSLDSYLDLAPTICKVQQELTPKPSDGIVTNVILPPRPLRAPLQTQAVPDSLDSTLSVPTIDFVHPSGRSFQSTSRVGYDTKPFAPLDTQEPEMITPVVVLSLDSHQDRGRLPYVHPFHEYSSLADSASSSLYSYDAPDLPSMRGQKVLPRDPFPTRRPTEDALHGQLVSPLAATPDEFRRYSPDQIPSFVDLASIRTPSEDESLARALRALDL</sequence>
<feature type="compositionally biased region" description="Low complexity" evidence="1">
    <location>
        <begin position="346"/>
        <end position="368"/>
    </location>
</feature>
<feature type="region of interest" description="Disordered" evidence="1">
    <location>
        <begin position="332"/>
        <end position="371"/>
    </location>
</feature>
<feature type="compositionally biased region" description="Basic and acidic residues" evidence="1">
    <location>
        <begin position="657"/>
        <end position="666"/>
    </location>
</feature>
<protein>
    <submittedName>
        <fullName evidence="2">Uncharacterized protein</fullName>
    </submittedName>
</protein>
<proteinExistence type="predicted"/>
<comment type="caution">
    <text evidence="2">The sequence shown here is derived from an EMBL/GenBank/DDBJ whole genome shotgun (WGS) entry which is preliminary data.</text>
</comment>
<dbReference type="Proteomes" id="UP000315496">
    <property type="component" value="Chromosome 5"/>
</dbReference>
<feature type="region of interest" description="Disordered" evidence="1">
    <location>
        <begin position="1"/>
        <end position="75"/>
    </location>
</feature>
<name>A0A4Z1SKM5_GIAMU</name>
<feature type="compositionally biased region" description="Basic residues" evidence="1">
    <location>
        <begin position="1"/>
        <end position="15"/>
    </location>
</feature>
<organism evidence="2 3">
    <name type="scientific">Giardia muris</name>
    <dbReference type="NCBI Taxonomy" id="5742"/>
    <lineage>
        <taxon>Eukaryota</taxon>
        <taxon>Metamonada</taxon>
        <taxon>Diplomonadida</taxon>
        <taxon>Hexamitidae</taxon>
        <taxon>Giardiinae</taxon>
        <taxon>Giardia</taxon>
    </lineage>
</organism>
<feature type="compositionally biased region" description="Polar residues" evidence="1">
    <location>
        <begin position="16"/>
        <end position="25"/>
    </location>
</feature>
<dbReference type="VEuPathDB" id="GiardiaDB:GMRT_13632"/>
<gene>
    <name evidence="2" type="ORF">GMRT_13632</name>
</gene>
<evidence type="ECO:0000313" key="3">
    <source>
        <dbReference type="Proteomes" id="UP000315496"/>
    </source>
</evidence>
<dbReference type="EMBL" id="VDLU01000005">
    <property type="protein sequence ID" value="TNJ26186.1"/>
    <property type="molecule type" value="Genomic_DNA"/>
</dbReference>
<keyword evidence="3" id="KW-1185">Reference proteome</keyword>
<evidence type="ECO:0000256" key="1">
    <source>
        <dbReference type="SAM" id="MobiDB-lite"/>
    </source>
</evidence>